<evidence type="ECO:0000256" key="1">
    <source>
        <dbReference type="ARBA" id="ARBA00010876"/>
    </source>
</evidence>
<dbReference type="GO" id="GO:0009982">
    <property type="term" value="F:pseudouridine synthase activity"/>
    <property type="evidence" value="ECO:0007669"/>
    <property type="project" value="InterPro"/>
</dbReference>
<dbReference type="InterPro" id="IPR006224">
    <property type="entry name" value="PsdUridine_synth_RluA-like_CS"/>
</dbReference>
<dbReference type="PANTHER" id="PTHR21600">
    <property type="entry name" value="MITOCHONDRIAL RNA PSEUDOURIDINE SYNTHASE"/>
    <property type="match status" value="1"/>
</dbReference>
<dbReference type="EMBL" id="MFYX01000006">
    <property type="protein sequence ID" value="OGK07480.1"/>
    <property type="molecule type" value="Genomic_DNA"/>
</dbReference>
<dbReference type="PANTHER" id="PTHR21600:SF87">
    <property type="entry name" value="RNA PSEUDOURIDYLATE SYNTHASE DOMAIN-CONTAINING PROTEIN 1"/>
    <property type="match status" value="1"/>
</dbReference>
<protein>
    <recommendedName>
        <fullName evidence="2">Pseudouridine synthase RsuA/RluA-like domain-containing protein</fullName>
    </recommendedName>
</protein>
<dbReference type="Gene3D" id="3.30.2350.10">
    <property type="entry name" value="Pseudouridine synthase"/>
    <property type="match status" value="1"/>
</dbReference>
<dbReference type="InterPro" id="IPR020103">
    <property type="entry name" value="PsdUridine_synth_cat_dom_sf"/>
</dbReference>
<comment type="caution">
    <text evidence="3">The sequence shown here is derived from an EMBL/GenBank/DDBJ whole genome shotgun (WGS) entry which is preliminary data.</text>
</comment>
<gene>
    <name evidence="3" type="ORF">A2519_20185</name>
</gene>
<dbReference type="GO" id="GO:0140098">
    <property type="term" value="F:catalytic activity, acting on RNA"/>
    <property type="evidence" value="ECO:0007669"/>
    <property type="project" value="UniProtKB-ARBA"/>
</dbReference>
<evidence type="ECO:0000313" key="3">
    <source>
        <dbReference type="EMBL" id="OGK07480.1"/>
    </source>
</evidence>
<dbReference type="SUPFAM" id="SSF55120">
    <property type="entry name" value="Pseudouridine synthase"/>
    <property type="match status" value="1"/>
</dbReference>
<evidence type="ECO:0000259" key="2">
    <source>
        <dbReference type="Pfam" id="PF00849"/>
    </source>
</evidence>
<dbReference type="GO" id="GO:0000455">
    <property type="term" value="P:enzyme-directed rRNA pseudouridine synthesis"/>
    <property type="evidence" value="ECO:0007669"/>
    <property type="project" value="TreeGrafter"/>
</dbReference>
<organism evidence="3 4">
    <name type="scientific">Candidatus Raymondbacteria bacterium RIFOXYD12_FULL_49_13</name>
    <dbReference type="NCBI Taxonomy" id="1817890"/>
    <lineage>
        <taxon>Bacteria</taxon>
        <taxon>Raymondiibacteriota</taxon>
    </lineage>
</organism>
<feature type="domain" description="Pseudouridine synthase RsuA/RluA-like" evidence="2">
    <location>
        <begin position="10"/>
        <end position="153"/>
    </location>
</feature>
<comment type="similarity">
    <text evidence="1">Belongs to the pseudouridine synthase RluA family.</text>
</comment>
<reference evidence="3 4" key="1">
    <citation type="journal article" date="2016" name="Nat. Commun.">
        <title>Thousands of microbial genomes shed light on interconnected biogeochemical processes in an aquifer system.</title>
        <authorList>
            <person name="Anantharaman K."/>
            <person name="Brown C.T."/>
            <person name="Hug L.A."/>
            <person name="Sharon I."/>
            <person name="Castelle C.J."/>
            <person name="Probst A.J."/>
            <person name="Thomas B.C."/>
            <person name="Singh A."/>
            <person name="Wilkins M.J."/>
            <person name="Karaoz U."/>
            <person name="Brodie E.L."/>
            <person name="Williams K.H."/>
            <person name="Hubbard S.S."/>
            <person name="Banfield J.F."/>
        </authorList>
    </citation>
    <scope>NUCLEOTIDE SEQUENCE [LARGE SCALE GENOMIC DNA]</scope>
</reference>
<dbReference type="Pfam" id="PF00849">
    <property type="entry name" value="PseudoU_synth_2"/>
    <property type="match status" value="1"/>
</dbReference>
<name>A0A1F7FLE0_UNCRA</name>
<dbReference type="CDD" id="cd02869">
    <property type="entry name" value="PseudoU_synth_RluA_like"/>
    <property type="match status" value="1"/>
</dbReference>
<dbReference type="InterPro" id="IPR050188">
    <property type="entry name" value="RluA_PseudoU_synthase"/>
</dbReference>
<sequence length="222" mass="24723">MITLLYEDSDIIAVEKPEGIAAIPERKQEAENLLALVSKQCNTRLFIVHRIDKEVSGVMLFAKNAAAHKIVNDQFAERKVKKLYQALLLGNVVQEQQTIKRSIRQFGSGRMGVDDAKGKPCTTNMRVIKRCDSATLVEASPVTGRRHQIRVHFYSIGHPVAGDLRYGDRNIQSLWPRLMLHACSIGFTLPSGKPLVVESPLSSSFEEALAAKCCIQQEKIPN</sequence>
<dbReference type="AlphaFoldDB" id="A0A1F7FLE0"/>
<proteinExistence type="inferred from homology"/>
<dbReference type="PROSITE" id="PS01129">
    <property type="entry name" value="PSI_RLU"/>
    <property type="match status" value="1"/>
</dbReference>
<dbReference type="GO" id="GO:0003723">
    <property type="term" value="F:RNA binding"/>
    <property type="evidence" value="ECO:0007669"/>
    <property type="project" value="InterPro"/>
</dbReference>
<dbReference type="Proteomes" id="UP000179243">
    <property type="component" value="Unassembled WGS sequence"/>
</dbReference>
<evidence type="ECO:0000313" key="4">
    <source>
        <dbReference type="Proteomes" id="UP000179243"/>
    </source>
</evidence>
<accession>A0A1F7FLE0</accession>
<dbReference type="InterPro" id="IPR006145">
    <property type="entry name" value="PsdUridine_synth_RsuA/RluA"/>
</dbReference>